<dbReference type="RefSeq" id="XP_016478788.1">
    <property type="nucleotide sequence ID" value="XM_016623302.1"/>
</dbReference>
<dbReference type="InterPro" id="IPR038408">
    <property type="entry name" value="GNK2_sf"/>
</dbReference>
<reference evidence="7" key="2">
    <citation type="submission" date="2025-08" db="UniProtKB">
        <authorList>
            <consortium name="RefSeq"/>
        </authorList>
    </citation>
    <scope>IDENTIFICATION</scope>
</reference>
<dbReference type="PROSITE" id="PS51473">
    <property type="entry name" value="GNK2"/>
    <property type="match status" value="2"/>
</dbReference>
<proteinExistence type="inferred from homology"/>
<dbReference type="PANTHER" id="PTHR32411">
    <property type="entry name" value="CYSTEINE-RICH REPEAT SECRETORY PROTEIN 38-RELATED"/>
    <property type="match status" value="1"/>
</dbReference>
<evidence type="ECO:0000313" key="7">
    <source>
        <dbReference type="RefSeq" id="XP_016478788.1"/>
    </source>
</evidence>
<dbReference type="Pfam" id="PF01657">
    <property type="entry name" value="Stress-antifung"/>
    <property type="match status" value="2"/>
</dbReference>
<reference evidence="6" key="1">
    <citation type="journal article" date="2014" name="Nat. Commun.">
        <title>The tobacco genome sequence and its comparison with those of tomato and potato.</title>
        <authorList>
            <person name="Sierro N."/>
            <person name="Battey J.N."/>
            <person name="Ouadi S."/>
            <person name="Bakaher N."/>
            <person name="Bovet L."/>
            <person name="Willig A."/>
            <person name="Goepfert S."/>
            <person name="Peitsch M.C."/>
            <person name="Ivanov N.V."/>
        </authorList>
    </citation>
    <scope>NUCLEOTIDE SEQUENCE [LARGE SCALE GENOMIC DNA]</scope>
</reference>
<comment type="similarity">
    <text evidence="5">Belongs to the cysteine-rich repeat secretory protein family.</text>
</comment>
<dbReference type="Proteomes" id="UP000790787">
    <property type="component" value="Chromosome 8"/>
</dbReference>
<dbReference type="STRING" id="4097.A0A1S4AQL1"/>
<organism evidence="6 7">
    <name type="scientific">Nicotiana tabacum</name>
    <name type="common">Common tobacco</name>
    <dbReference type="NCBI Taxonomy" id="4097"/>
    <lineage>
        <taxon>Eukaryota</taxon>
        <taxon>Viridiplantae</taxon>
        <taxon>Streptophyta</taxon>
        <taxon>Embryophyta</taxon>
        <taxon>Tracheophyta</taxon>
        <taxon>Spermatophyta</taxon>
        <taxon>Magnoliopsida</taxon>
        <taxon>eudicotyledons</taxon>
        <taxon>Gunneridae</taxon>
        <taxon>Pentapetalae</taxon>
        <taxon>asterids</taxon>
        <taxon>lamiids</taxon>
        <taxon>Solanales</taxon>
        <taxon>Solanaceae</taxon>
        <taxon>Nicotianoideae</taxon>
        <taxon>Nicotianeae</taxon>
        <taxon>Nicotiana</taxon>
    </lineage>
</organism>
<dbReference type="InterPro" id="IPR050581">
    <property type="entry name" value="CRR_secretory_protein"/>
</dbReference>
<keyword evidence="3" id="KW-0732">Signal</keyword>
<dbReference type="CDD" id="cd23509">
    <property type="entry name" value="Gnk2-like"/>
    <property type="match status" value="2"/>
</dbReference>
<dbReference type="GO" id="GO:0005576">
    <property type="term" value="C:extracellular region"/>
    <property type="evidence" value="ECO:0007669"/>
    <property type="project" value="UniProtKB-SubCell"/>
</dbReference>
<dbReference type="Gene3D" id="3.30.430.20">
    <property type="entry name" value="Gnk2 domain, C-X8-C-X2-C motif"/>
    <property type="match status" value="2"/>
</dbReference>
<dbReference type="AlphaFoldDB" id="A0A1S4AQL1"/>
<comment type="subcellular location">
    <subcellularLocation>
        <location evidence="1">Secreted</location>
    </subcellularLocation>
</comment>
<dbReference type="SMR" id="A0A1S4AQL1"/>
<gene>
    <name evidence="7" type="primary">LOC107800145</name>
</gene>
<evidence type="ECO:0000256" key="1">
    <source>
        <dbReference type="ARBA" id="ARBA00004613"/>
    </source>
</evidence>
<protein>
    <submittedName>
        <fullName evidence="7">Cysteine-rich repeat secretory protein 38-like</fullName>
    </submittedName>
</protein>
<keyword evidence="4" id="KW-0677">Repeat</keyword>
<keyword evidence="6" id="KW-1185">Reference proteome</keyword>
<evidence type="ECO:0000256" key="4">
    <source>
        <dbReference type="ARBA" id="ARBA00022737"/>
    </source>
</evidence>
<dbReference type="FunFam" id="3.30.430.20:FF:000002">
    <property type="entry name" value="Cysteine-rich receptor-like protein kinase 10"/>
    <property type="match status" value="1"/>
</dbReference>
<dbReference type="PANTHER" id="PTHR32411:SF43">
    <property type="entry name" value="CYSTEINE-RICH REPEAT SECRETORY PROTEIN 38"/>
    <property type="match status" value="1"/>
</dbReference>
<dbReference type="GeneID" id="107800145"/>
<dbReference type="OrthoDB" id="1215991at2759"/>
<dbReference type="PaxDb" id="4097-A0A1S4AQL1"/>
<dbReference type="InterPro" id="IPR002902">
    <property type="entry name" value="GNK2"/>
</dbReference>
<sequence length="258" mass="29049">MKFYTISFPLKKMASSKIISSLFFLLYIAILVQTVISTDPLFHFCSKSGNFTANSYYAKNLKNVLGDLYLKTPPTGFSTSSAGQTPDQTYGFSLCRGDVSSTNCKSCVVDASEELGKLCPYDKEAIIWYDNCLLKYSYNDFLGKIDNTYKFYMWNVRVVSKPESFNAKTKELLGSLVEKAYKKQNLYANGEMELIGDQYEKLYGLVQCTRDLSSEDCKQCLEGIITEIPSCCDGKEGGRVVGGSCNFRYEIYPFVNTQ</sequence>
<keyword evidence="2" id="KW-0964">Secreted</keyword>
<name>A0A1S4AQL1_TOBAC</name>
<dbReference type="OMA" id="RQRCPND"/>
<accession>A0A1S4AQL1</accession>
<evidence type="ECO:0000256" key="3">
    <source>
        <dbReference type="ARBA" id="ARBA00022729"/>
    </source>
</evidence>
<evidence type="ECO:0000256" key="2">
    <source>
        <dbReference type="ARBA" id="ARBA00022525"/>
    </source>
</evidence>
<evidence type="ECO:0000256" key="5">
    <source>
        <dbReference type="ARBA" id="ARBA00038515"/>
    </source>
</evidence>
<evidence type="ECO:0000313" key="6">
    <source>
        <dbReference type="Proteomes" id="UP000790787"/>
    </source>
</evidence>
<dbReference type="KEGG" id="nta:107800145"/>